<dbReference type="InterPro" id="IPR037143">
    <property type="entry name" value="4-PPantetheinyl_Trfase_dom_sf"/>
</dbReference>
<dbReference type="EC" id="2.7.8.7" evidence="1"/>
<dbReference type="InterPro" id="IPR050559">
    <property type="entry name" value="P-Pant_transferase_sf"/>
</dbReference>
<feature type="domain" description="4'-phosphopantetheinyl transferase" evidence="3">
    <location>
        <begin position="170"/>
        <end position="234"/>
    </location>
</feature>
<reference evidence="5" key="1">
    <citation type="journal article" date="2022" name="bioRxiv">
        <title>Genomics of Preaxostyla Flagellates Illuminates Evolutionary Transitions and the Path Towards Mitochondrial Loss.</title>
        <authorList>
            <person name="Novak L.V.F."/>
            <person name="Treitli S.C."/>
            <person name="Pyrih J."/>
            <person name="Halakuc P."/>
            <person name="Pipaliya S.V."/>
            <person name="Vacek V."/>
            <person name="Brzon O."/>
            <person name="Soukal P."/>
            <person name="Eme L."/>
            <person name="Dacks J.B."/>
            <person name="Karnkowska A."/>
            <person name="Elias M."/>
            <person name="Hampl V."/>
        </authorList>
    </citation>
    <scope>NUCLEOTIDE SEQUENCE</scope>
    <source>
        <strain evidence="5">RCP-MX</strain>
    </source>
</reference>
<keyword evidence="2 5" id="KW-0808">Transferase</keyword>
<dbReference type="Pfam" id="PF22624">
    <property type="entry name" value="AASDHPPT_N"/>
    <property type="match status" value="1"/>
</dbReference>
<dbReference type="PANTHER" id="PTHR12215:SF10">
    <property type="entry name" value="L-AMINOADIPATE-SEMIALDEHYDE DEHYDROGENASE-PHOSPHOPANTETHEINYL TRANSFERASE"/>
    <property type="match status" value="1"/>
</dbReference>
<feature type="domain" description="4'-phosphopantetheinyl transferase N-terminal" evidence="4">
    <location>
        <begin position="13"/>
        <end position="118"/>
    </location>
</feature>
<dbReference type="PANTHER" id="PTHR12215">
    <property type="entry name" value="PHOSPHOPANTETHEINE TRANSFERASE"/>
    <property type="match status" value="1"/>
</dbReference>
<organism evidence="5 6">
    <name type="scientific">Paratrimastix pyriformis</name>
    <dbReference type="NCBI Taxonomy" id="342808"/>
    <lineage>
        <taxon>Eukaryota</taxon>
        <taxon>Metamonada</taxon>
        <taxon>Preaxostyla</taxon>
        <taxon>Paratrimastigidae</taxon>
        <taxon>Paratrimastix</taxon>
    </lineage>
</organism>
<dbReference type="GO" id="GO:0016740">
    <property type="term" value="F:transferase activity"/>
    <property type="evidence" value="ECO:0007669"/>
    <property type="project" value="UniProtKB-KW"/>
</dbReference>
<sequence>MQRRWRVAVNTEEWKPTPSEFENAMALETQPEEQKKTRKYYFEADRKTSIVGRLLLRSVVHDCLGIENRDIAFDRTPKGKPILRPSLLQSDACRQNSCGGFNINISHSGHWVVCAAECDAPVGIDVTDYGMRRNSQMDFALVDSDPTLDRTKYRPMAASFLESFVGPHGSIFAPTELAHMQRLLNDPACTAEGQLSAFSRYWTAKEAYVKVFGDGLGFEVSRLCFDFSGVPFASVPLLRPTLTAPVPHSAPMEAMTALRLHVDGILASGWSFESIRLDRNHICTVAVAPHPPPTRPEWWQPDPPNMQFRSVSTLMDSLGGELDWCC</sequence>
<evidence type="ECO:0000259" key="4">
    <source>
        <dbReference type="Pfam" id="PF22624"/>
    </source>
</evidence>
<dbReference type="InterPro" id="IPR055066">
    <property type="entry name" value="AASDHPPT_N"/>
</dbReference>
<keyword evidence="6" id="KW-1185">Reference proteome</keyword>
<evidence type="ECO:0000256" key="2">
    <source>
        <dbReference type="ARBA" id="ARBA00022679"/>
    </source>
</evidence>
<evidence type="ECO:0000313" key="6">
    <source>
        <dbReference type="Proteomes" id="UP001141327"/>
    </source>
</evidence>
<dbReference type="EMBL" id="JAPMOS010000377">
    <property type="protein sequence ID" value="KAJ4452830.1"/>
    <property type="molecule type" value="Genomic_DNA"/>
</dbReference>
<dbReference type="Proteomes" id="UP001141327">
    <property type="component" value="Unassembled WGS sequence"/>
</dbReference>
<dbReference type="Pfam" id="PF01648">
    <property type="entry name" value="ACPS"/>
    <property type="match status" value="1"/>
</dbReference>
<comment type="caution">
    <text evidence="5">The sequence shown here is derived from an EMBL/GenBank/DDBJ whole genome shotgun (WGS) entry which is preliminary data.</text>
</comment>
<protein>
    <recommendedName>
        <fullName evidence="1">holo-[acyl-carrier-protein] synthase</fullName>
        <ecNumber evidence="1">2.7.8.7</ecNumber>
    </recommendedName>
</protein>
<accession>A0ABQ8U167</accession>
<dbReference type="SUPFAM" id="SSF56214">
    <property type="entry name" value="4'-phosphopantetheinyl transferase"/>
    <property type="match status" value="2"/>
</dbReference>
<proteinExistence type="predicted"/>
<dbReference type="Gene3D" id="3.90.470.20">
    <property type="entry name" value="4'-phosphopantetheinyl transferase domain"/>
    <property type="match status" value="2"/>
</dbReference>
<evidence type="ECO:0000256" key="1">
    <source>
        <dbReference type="ARBA" id="ARBA00013172"/>
    </source>
</evidence>
<dbReference type="InterPro" id="IPR008278">
    <property type="entry name" value="4-PPantetheinyl_Trfase_dom"/>
</dbReference>
<evidence type="ECO:0000259" key="3">
    <source>
        <dbReference type="Pfam" id="PF01648"/>
    </source>
</evidence>
<evidence type="ECO:0000313" key="5">
    <source>
        <dbReference type="EMBL" id="KAJ4452830.1"/>
    </source>
</evidence>
<name>A0ABQ8U167_9EUKA</name>
<gene>
    <name evidence="5" type="ORF">PAPYR_12890</name>
</gene>